<evidence type="ECO:0000313" key="2">
    <source>
        <dbReference type="Proteomes" id="UP001549749"/>
    </source>
</evidence>
<dbReference type="RefSeq" id="WP_354663264.1">
    <property type="nucleotide sequence ID" value="NZ_JBEXAC010000002.1"/>
</dbReference>
<evidence type="ECO:0000313" key="1">
    <source>
        <dbReference type="EMBL" id="MET7000712.1"/>
    </source>
</evidence>
<accession>A0ABV2TCF3</accession>
<proteinExistence type="predicted"/>
<reference evidence="1 2" key="1">
    <citation type="submission" date="2024-06" db="EMBL/GenBank/DDBJ databases">
        <title>Chitinophaga defluvii sp. nov., isolated from municipal sewage.</title>
        <authorList>
            <person name="Zhang L."/>
        </authorList>
    </citation>
    <scope>NUCLEOTIDE SEQUENCE [LARGE SCALE GENOMIC DNA]</scope>
    <source>
        <strain evidence="1 2">H8</strain>
    </source>
</reference>
<protein>
    <recommendedName>
        <fullName evidence="3">DUF3945 domain-containing protein</fullName>
    </recommendedName>
</protein>
<dbReference type="Proteomes" id="UP001549749">
    <property type="component" value="Unassembled WGS sequence"/>
</dbReference>
<keyword evidence="2" id="KW-1185">Reference proteome</keyword>
<evidence type="ECO:0008006" key="3">
    <source>
        <dbReference type="Google" id="ProtNLM"/>
    </source>
</evidence>
<organism evidence="1 2">
    <name type="scientific">Chitinophaga defluvii</name>
    <dbReference type="NCBI Taxonomy" id="3163343"/>
    <lineage>
        <taxon>Bacteria</taxon>
        <taxon>Pseudomonadati</taxon>
        <taxon>Bacteroidota</taxon>
        <taxon>Chitinophagia</taxon>
        <taxon>Chitinophagales</taxon>
        <taxon>Chitinophagaceae</taxon>
        <taxon>Chitinophaga</taxon>
    </lineage>
</organism>
<gene>
    <name evidence="1" type="ORF">ABR189_25230</name>
</gene>
<name>A0ABV2TCF3_9BACT</name>
<dbReference type="EMBL" id="JBEXAC010000002">
    <property type="protein sequence ID" value="MET7000712.1"/>
    <property type="molecule type" value="Genomic_DNA"/>
</dbReference>
<comment type="caution">
    <text evidence="1">The sequence shown here is derived from an EMBL/GenBank/DDBJ whole genome shotgun (WGS) entry which is preliminary data.</text>
</comment>
<sequence length="322" mass="36754">MEKDIAKITVIPPKSLDTFAAARYDGKTISGAHPQVVRSTGHALPEGKSGELQPETKILSVYKMERTFFHVDIDNRRFIKVGVPDHTISFDHMVYKGSHYEMPFDLFLEKPPKPGDLNHEDVVITKIPQLVTIALQEMSEKYQVPAYELKNLSDFDLMVDLKALAAREKDLLPVFEIFGKNYNVDLEDYSFKRGDHKIPLNGFKPVSDPYGDRYAYIDSGTHQLVKIDITTIKEMPPERVVKIVIPSNDRLDAYYVGKNREPDLKTYLLSNPILTGQKARVIPLSQTNIPAIVKSNVNNELRQQFEQTQRLNARKMRRGINT</sequence>